<evidence type="ECO:0000313" key="1">
    <source>
        <dbReference type="EMBL" id="KRX14788.1"/>
    </source>
</evidence>
<evidence type="ECO:0000313" key="2">
    <source>
        <dbReference type="Proteomes" id="UP000054630"/>
    </source>
</evidence>
<dbReference type="EMBL" id="JYDL01000150">
    <property type="protein sequence ID" value="KRX14788.1"/>
    <property type="molecule type" value="Genomic_DNA"/>
</dbReference>
<reference evidence="1 2" key="1">
    <citation type="submission" date="2015-01" db="EMBL/GenBank/DDBJ databases">
        <title>Evolution of Trichinella species and genotypes.</title>
        <authorList>
            <person name="Korhonen P.K."/>
            <person name="Edoardo P."/>
            <person name="Giuseppe L.R."/>
            <person name="Gasser R.B."/>
        </authorList>
    </citation>
    <scope>NUCLEOTIDE SEQUENCE [LARGE SCALE GENOMIC DNA]</scope>
    <source>
        <strain evidence="1">ISS37</strain>
    </source>
</reference>
<name>A0A0V0RJU9_9BILA</name>
<comment type="caution">
    <text evidence="1">The sequence shown here is derived from an EMBL/GenBank/DDBJ whole genome shotgun (WGS) entry which is preliminary data.</text>
</comment>
<gene>
    <name evidence="1" type="ORF">T07_11474</name>
</gene>
<accession>A0A0V0RJU9</accession>
<proteinExistence type="predicted"/>
<sequence>METHKRKQPCTEHADPQHTYPLGSKNRIYLLAVLKYANNQIRECSGPTDRNNSLRNTYVEIAHAAVRLNEICEIHYDDVIMDDAYRMVGVEK</sequence>
<protein>
    <submittedName>
        <fullName evidence="1">Uncharacterized protein</fullName>
    </submittedName>
</protein>
<organism evidence="1 2">
    <name type="scientific">Trichinella nelsoni</name>
    <dbReference type="NCBI Taxonomy" id="6336"/>
    <lineage>
        <taxon>Eukaryota</taxon>
        <taxon>Metazoa</taxon>
        <taxon>Ecdysozoa</taxon>
        <taxon>Nematoda</taxon>
        <taxon>Enoplea</taxon>
        <taxon>Dorylaimia</taxon>
        <taxon>Trichinellida</taxon>
        <taxon>Trichinellidae</taxon>
        <taxon>Trichinella</taxon>
    </lineage>
</organism>
<dbReference type="Proteomes" id="UP000054630">
    <property type="component" value="Unassembled WGS sequence"/>
</dbReference>
<keyword evidence="2" id="KW-1185">Reference proteome</keyword>
<dbReference type="AlphaFoldDB" id="A0A0V0RJU9"/>